<dbReference type="AlphaFoldDB" id="A0A433T291"/>
<feature type="region of interest" description="Disordered" evidence="2">
    <location>
        <begin position="515"/>
        <end position="562"/>
    </location>
</feature>
<accession>A0A433T291</accession>
<gene>
    <name evidence="3" type="ORF">EGW08_016589</name>
</gene>
<evidence type="ECO:0000256" key="2">
    <source>
        <dbReference type="SAM" id="MobiDB-lite"/>
    </source>
</evidence>
<feature type="compositionally biased region" description="Basic residues" evidence="2">
    <location>
        <begin position="540"/>
        <end position="553"/>
    </location>
</feature>
<evidence type="ECO:0000256" key="1">
    <source>
        <dbReference type="SAM" id="Coils"/>
    </source>
</evidence>
<evidence type="ECO:0000313" key="4">
    <source>
        <dbReference type="Proteomes" id="UP000271974"/>
    </source>
</evidence>
<keyword evidence="1" id="KW-0175">Coiled coil</keyword>
<feature type="compositionally biased region" description="Basic residues" evidence="2">
    <location>
        <begin position="180"/>
        <end position="196"/>
    </location>
</feature>
<feature type="compositionally biased region" description="Basic and acidic residues" evidence="2">
    <location>
        <begin position="54"/>
        <end position="69"/>
    </location>
</feature>
<dbReference type="Proteomes" id="UP000271974">
    <property type="component" value="Unassembled WGS sequence"/>
</dbReference>
<name>A0A433T291_ELYCH</name>
<feature type="compositionally biased region" description="Basic and acidic residues" evidence="2">
    <location>
        <begin position="699"/>
        <end position="708"/>
    </location>
</feature>
<evidence type="ECO:0000313" key="3">
    <source>
        <dbReference type="EMBL" id="RUS75663.1"/>
    </source>
</evidence>
<feature type="coiled-coil region" evidence="1">
    <location>
        <begin position="570"/>
        <end position="601"/>
    </location>
</feature>
<protein>
    <submittedName>
        <fullName evidence="3">Uncharacterized protein</fullName>
    </submittedName>
</protein>
<reference evidence="3 4" key="1">
    <citation type="submission" date="2019-01" db="EMBL/GenBank/DDBJ databases">
        <title>A draft genome assembly of the solar-powered sea slug Elysia chlorotica.</title>
        <authorList>
            <person name="Cai H."/>
            <person name="Li Q."/>
            <person name="Fang X."/>
            <person name="Li J."/>
            <person name="Curtis N.E."/>
            <person name="Altenburger A."/>
            <person name="Shibata T."/>
            <person name="Feng M."/>
            <person name="Maeda T."/>
            <person name="Schwartz J.A."/>
            <person name="Shigenobu S."/>
            <person name="Lundholm N."/>
            <person name="Nishiyama T."/>
            <person name="Yang H."/>
            <person name="Hasebe M."/>
            <person name="Li S."/>
            <person name="Pierce S.K."/>
            <person name="Wang J."/>
        </authorList>
    </citation>
    <scope>NUCLEOTIDE SEQUENCE [LARGE SCALE GENOMIC DNA]</scope>
    <source>
        <strain evidence="3">EC2010</strain>
        <tissue evidence="3">Whole organism of an adult</tissue>
    </source>
</reference>
<sequence>MDETQPDLRRRRSLADTGSQDGRSPMDELVSDTENLGRVELQANESSKENPPLEVEKHLGDLKESSVERVKRRSRRRRRKHKLGKRWVFTKGTFGSGKQPENVLNDLDNGQRTELKDEEEFSESDRVRRGSIRRSEHNIIPEREAFSDRRVGSAGENRVASGPINYDLAFERGNGGKPVGRTKRSKGISRRSKKHREAPSLSLVTSDAENSDTSKDANVPNGDKEDIVKKLTENKHNIDMEGLVTVDDTNQLRPPPKAELGVSSSLSRKGQSRIDSGGVQQNQSDHKTPYGIDIVENEIEHGDIFNSQSGNFLEEAKHITDLNGRTSKRFASDTAQAVGNTEKGSLSLEPGGRDEVLSRVSRQTDGTEADGADTPVDSLVGNDDFDNAVNADVENDAVQNDDFKAGAGVGNDEGDVADIHVSANDVFPDEGDGAEGGDDGDVDGDFPYEATQLAGDEIGEELEGKADFEAVPIDERDVSITSLGPEVESYNEQGVFPTTVGEVPEMTKMAAEVKEPAIASNPPVAEKVPVGKDTPGGRAPLHRKSHNRHHKGAGRTTLQEWAQKKRKKWYKAQERKIEKEKEILQKKRAELRRELEGSTEETPHPIKLSNVLKLQSSKSPIKRLMDGGKDKNKTVVIKKVKRIPVVKKRHRGRLIKTIDRLEHKVDDIESLIEHDLRRKHTHSSGGRAKRLQRLRRSLESNLESHRNLSDTNNESTDPMGIPNLTDGSFEIRTLSPSHLQNISSLRKQKIPGNQSSELVPLIKGMENISAYDKQNFTTAATTKLNFNSSVENSNKTHNEITNNGTALNFTNEEVVVKDSFQTEIPQPQEEIFLQSVLPGLSDAPYIRNYPSKKA</sequence>
<comment type="caution">
    <text evidence="3">The sequence shown here is derived from an EMBL/GenBank/DDBJ whole genome shotgun (WGS) entry which is preliminary data.</text>
</comment>
<feature type="compositionally biased region" description="Basic residues" evidence="2">
    <location>
        <begin position="70"/>
        <end position="85"/>
    </location>
</feature>
<feature type="compositionally biased region" description="Acidic residues" evidence="2">
    <location>
        <begin position="427"/>
        <end position="445"/>
    </location>
</feature>
<proteinExistence type="predicted"/>
<feature type="region of interest" description="Disordered" evidence="2">
    <location>
        <begin position="1"/>
        <end position="287"/>
    </location>
</feature>
<feature type="compositionally biased region" description="Basic and acidic residues" evidence="2">
    <location>
        <begin position="123"/>
        <end position="151"/>
    </location>
</feature>
<feature type="compositionally biased region" description="Basic and acidic residues" evidence="2">
    <location>
        <begin position="222"/>
        <end position="239"/>
    </location>
</feature>
<dbReference type="EMBL" id="RQTK01000721">
    <property type="protein sequence ID" value="RUS75663.1"/>
    <property type="molecule type" value="Genomic_DNA"/>
</dbReference>
<feature type="region of interest" description="Disordered" evidence="2">
    <location>
        <begin position="699"/>
        <end position="729"/>
    </location>
</feature>
<organism evidence="3 4">
    <name type="scientific">Elysia chlorotica</name>
    <name type="common">Eastern emerald elysia</name>
    <name type="synonym">Sea slug</name>
    <dbReference type="NCBI Taxonomy" id="188477"/>
    <lineage>
        <taxon>Eukaryota</taxon>
        <taxon>Metazoa</taxon>
        <taxon>Spiralia</taxon>
        <taxon>Lophotrochozoa</taxon>
        <taxon>Mollusca</taxon>
        <taxon>Gastropoda</taxon>
        <taxon>Heterobranchia</taxon>
        <taxon>Euthyneura</taxon>
        <taxon>Panpulmonata</taxon>
        <taxon>Sacoglossa</taxon>
        <taxon>Placobranchoidea</taxon>
        <taxon>Plakobranchidae</taxon>
        <taxon>Elysia</taxon>
    </lineage>
</organism>
<feature type="compositionally biased region" description="Low complexity" evidence="2">
    <location>
        <begin position="387"/>
        <end position="400"/>
    </location>
</feature>
<keyword evidence="4" id="KW-1185">Reference proteome</keyword>
<feature type="region of interest" description="Disordered" evidence="2">
    <location>
        <begin position="339"/>
        <end position="445"/>
    </location>
</feature>